<dbReference type="InterPro" id="IPR032710">
    <property type="entry name" value="NTF2-like_dom_sf"/>
</dbReference>
<dbReference type="RefSeq" id="WP_072825460.1">
    <property type="nucleotide sequence ID" value="NZ_LT670849.1"/>
</dbReference>
<protein>
    <submittedName>
        <fullName evidence="2">SnoaL-like domain-containing protein</fullName>
    </submittedName>
</protein>
<dbReference type="AlphaFoldDB" id="A0A1M7UXI1"/>
<dbReference type="Proteomes" id="UP000184096">
    <property type="component" value="Chromosome I"/>
</dbReference>
<gene>
    <name evidence="2" type="ORF">SAMN05444170_7305</name>
</gene>
<feature type="domain" description="SnoaL-like" evidence="1">
    <location>
        <begin position="19"/>
        <end position="118"/>
    </location>
</feature>
<evidence type="ECO:0000259" key="1">
    <source>
        <dbReference type="Pfam" id="PF12680"/>
    </source>
</evidence>
<dbReference type="EMBL" id="LT670849">
    <property type="protein sequence ID" value="SHN87665.1"/>
    <property type="molecule type" value="Genomic_DNA"/>
</dbReference>
<dbReference type="SUPFAM" id="SSF54427">
    <property type="entry name" value="NTF2-like"/>
    <property type="match status" value="1"/>
</dbReference>
<name>A0A1M7UXI1_9BRAD</name>
<evidence type="ECO:0000313" key="3">
    <source>
        <dbReference type="Proteomes" id="UP000184096"/>
    </source>
</evidence>
<accession>A0A1M7UXI1</accession>
<dbReference type="OrthoDB" id="333383at2"/>
<dbReference type="Pfam" id="PF12680">
    <property type="entry name" value="SnoaL_2"/>
    <property type="match status" value="1"/>
</dbReference>
<proteinExistence type="predicted"/>
<sequence>MQGDAGKGAEANIAALGHEWIAAWNAHDLDRVLALYTDEFEMSSKHIVAFGFDASGKLRGKSKVREYWAFALAHVPDLHFELIDLYTSPDSLIVFYQNERGGKVCEYLRFDASGKIVQASGNYQ</sequence>
<keyword evidence="3" id="KW-1185">Reference proteome</keyword>
<dbReference type="InterPro" id="IPR037401">
    <property type="entry name" value="SnoaL-like"/>
</dbReference>
<reference evidence="3" key="1">
    <citation type="submission" date="2016-11" db="EMBL/GenBank/DDBJ databases">
        <authorList>
            <person name="Varghese N."/>
            <person name="Submissions S."/>
        </authorList>
    </citation>
    <scope>NUCLEOTIDE SEQUENCE [LARGE SCALE GENOMIC DNA]</scope>
    <source>
        <strain evidence="3">GAS401</strain>
    </source>
</reference>
<evidence type="ECO:0000313" key="2">
    <source>
        <dbReference type="EMBL" id="SHN87665.1"/>
    </source>
</evidence>
<organism evidence="2 3">
    <name type="scientific">Bradyrhizobium erythrophlei</name>
    <dbReference type="NCBI Taxonomy" id="1437360"/>
    <lineage>
        <taxon>Bacteria</taxon>
        <taxon>Pseudomonadati</taxon>
        <taxon>Pseudomonadota</taxon>
        <taxon>Alphaproteobacteria</taxon>
        <taxon>Hyphomicrobiales</taxon>
        <taxon>Nitrobacteraceae</taxon>
        <taxon>Bradyrhizobium</taxon>
    </lineage>
</organism>
<dbReference type="Gene3D" id="3.10.450.50">
    <property type="match status" value="1"/>
</dbReference>